<dbReference type="PANTHER" id="PTHR13100:SF10">
    <property type="entry name" value="CELL GROWTH-REGULATING NUCLEOLAR PROTEIN"/>
    <property type="match status" value="1"/>
</dbReference>
<keyword evidence="5" id="KW-0862">Zinc</keyword>
<evidence type="ECO:0000256" key="2">
    <source>
        <dbReference type="ARBA" id="ARBA00022723"/>
    </source>
</evidence>
<dbReference type="FunFam" id="3.30.1490.490:FF:000001">
    <property type="entry name" value="cell growth-regulating nucleolar protein-like"/>
    <property type="match status" value="1"/>
</dbReference>
<dbReference type="GO" id="GO:0005730">
    <property type="term" value="C:nucleolus"/>
    <property type="evidence" value="ECO:0007669"/>
    <property type="project" value="TreeGrafter"/>
</dbReference>
<dbReference type="OrthoDB" id="21474at2759"/>
<reference evidence="11" key="1">
    <citation type="journal article" date="2020" name="Stud. Mycol.">
        <title>101 Dothideomycetes genomes: a test case for predicting lifestyles and emergence of pathogens.</title>
        <authorList>
            <person name="Haridas S."/>
            <person name="Albert R."/>
            <person name="Binder M."/>
            <person name="Bloem J."/>
            <person name="Labutti K."/>
            <person name="Salamov A."/>
            <person name="Andreopoulos B."/>
            <person name="Baker S."/>
            <person name="Barry K."/>
            <person name="Bills G."/>
            <person name="Bluhm B."/>
            <person name="Cannon C."/>
            <person name="Castanera R."/>
            <person name="Culley D."/>
            <person name="Daum C."/>
            <person name="Ezra D."/>
            <person name="Gonzalez J."/>
            <person name="Henrissat B."/>
            <person name="Kuo A."/>
            <person name="Liang C."/>
            <person name="Lipzen A."/>
            <person name="Lutzoni F."/>
            <person name="Magnuson J."/>
            <person name="Mondo S."/>
            <person name="Nolan M."/>
            <person name="Ohm R."/>
            <person name="Pangilinan J."/>
            <person name="Park H.-J."/>
            <person name="Ramirez L."/>
            <person name="Alfaro M."/>
            <person name="Sun H."/>
            <person name="Tritt A."/>
            <person name="Yoshinaga Y."/>
            <person name="Zwiers L.-H."/>
            <person name="Turgeon B."/>
            <person name="Goodwin S."/>
            <person name="Spatafora J."/>
            <person name="Crous P."/>
            <person name="Grigoriev I."/>
        </authorList>
    </citation>
    <scope>NUCLEOTIDE SEQUENCE</scope>
    <source>
        <strain evidence="11">CBS 121410</strain>
    </source>
</reference>
<keyword evidence="6" id="KW-0539">Nucleus</keyword>
<dbReference type="PROSITE" id="PS51804">
    <property type="entry name" value="ZF_C2HC_LYAR"/>
    <property type="match status" value="2"/>
</dbReference>
<feature type="compositionally biased region" description="Basic and acidic residues" evidence="9">
    <location>
        <begin position="189"/>
        <end position="199"/>
    </location>
</feature>
<dbReference type="Gene3D" id="3.30.1490.490">
    <property type="match status" value="1"/>
</dbReference>
<accession>A0A9P4M2D3</accession>
<dbReference type="GO" id="GO:0003677">
    <property type="term" value="F:DNA binding"/>
    <property type="evidence" value="ECO:0007669"/>
    <property type="project" value="InterPro"/>
</dbReference>
<feature type="compositionally biased region" description="Basic residues" evidence="9">
    <location>
        <begin position="336"/>
        <end position="346"/>
    </location>
</feature>
<evidence type="ECO:0000256" key="9">
    <source>
        <dbReference type="SAM" id="MobiDB-lite"/>
    </source>
</evidence>
<dbReference type="Pfam" id="PF08790">
    <property type="entry name" value="zf-LYAR"/>
    <property type="match status" value="1"/>
</dbReference>
<evidence type="ECO:0000313" key="11">
    <source>
        <dbReference type="EMBL" id="KAF2090774.1"/>
    </source>
</evidence>
<dbReference type="EMBL" id="ML978712">
    <property type="protein sequence ID" value="KAF2090774.1"/>
    <property type="molecule type" value="Genomic_DNA"/>
</dbReference>
<keyword evidence="4 8" id="KW-0863">Zinc-finger</keyword>
<dbReference type="PANTHER" id="PTHR13100">
    <property type="entry name" value="CELL GROWTH-REGULATING NUCLEOLAR PROTEIN LYAR"/>
    <property type="match status" value="1"/>
</dbReference>
<comment type="subcellular location">
    <subcellularLocation>
        <location evidence="1">Nucleus</location>
    </subcellularLocation>
</comment>
<evidence type="ECO:0000256" key="7">
    <source>
        <dbReference type="ARBA" id="ARBA00061084"/>
    </source>
</evidence>
<gene>
    <name evidence="11" type="ORF">K490DRAFT_71109</name>
</gene>
<evidence type="ECO:0000256" key="1">
    <source>
        <dbReference type="ARBA" id="ARBA00004123"/>
    </source>
</evidence>
<evidence type="ECO:0000313" key="12">
    <source>
        <dbReference type="Proteomes" id="UP000799776"/>
    </source>
</evidence>
<evidence type="ECO:0000256" key="4">
    <source>
        <dbReference type="ARBA" id="ARBA00022771"/>
    </source>
</evidence>
<feature type="compositionally biased region" description="Basic and acidic residues" evidence="9">
    <location>
        <begin position="277"/>
        <end position="296"/>
    </location>
</feature>
<dbReference type="Proteomes" id="UP000799776">
    <property type="component" value="Unassembled WGS sequence"/>
</dbReference>
<dbReference type="InterPro" id="IPR039999">
    <property type="entry name" value="LYAR"/>
</dbReference>
<dbReference type="InterPro" id="IPR036236">
    <property type="entry name" value="Znf_C2H2_sf"/>
</dbReference>
<keyword evidence="12" id="KW-1185">Reference proteome</keyword>
<evidence type="ECO:0000256" key="5">
    <source>
        <dbReference type="ARBA" id="ARBA00022833"/>
    </source>
</evidence>
<sequence length="440" mass="49684">MVSFSCENCGDVLTKKKLDPHRNQCRGASFTCLDCMVHFQGTEYRSHTSCMSEAQKYQGALYREKKGKAQSQRASSSQALVRNAYIEDTQDVGSGAVAVIDAPPHAPSPPPPVNVFDFLVTEETPNTSKVSLPQQDESNMIEDSQDYTQTMPGAIPMEEVFENSCAHGPGSAPLEYLTPAPKHRRERTGHRERDSSTKKSDKKRKRQQLDDIDMSLARTQHEQDETMTDAPPVLHSGLTGGLNRLLTRPDFPPSPDYSGADAGEAAVDSPIKRSKHSKSEKERGRDHELALRKPSDSSRNTRKSKHDRDGSDRDRRRAPEVVRIRRRRSSSSGSHERHHRSSKKSIKAIEYHPAESTEPINKGALVLHSDSSVRAELFLSFIDKGPESERGCSLNKALKRYHRERYDRGHDEFSKQEEEKELWKSIRLKRNDRGEIVLFT</sequence>
<dbReference type="AlphaFoldDB" id="A0A9P4M2D3"/>
<dbReference type="InterPro" id="IPR014898">
    <property type="entry name" value="Znf_C2H2_LYAR"/>
</dbReference>
<dbReference type="SUPFAM" id="SSF57667">
    <property type="entry name" value="beta-beta-alpha zinc fingers"/>
    <property type="match status" value="2"/>
</dbReference>
<evidence type="ECO:0000256" key="8">
    <source>
        <dbReference type="PROSITE-ProRule" id="PRU01145"/>
    </source>
</evidence>
<protein>
    <recommendedName>
        <fullName evidence="10">Zinc finger C2H2 LYAR-type domain-containing protein</fullName>
    </recommendedName>
</protein>
<dbReference type="GO" id="GO:0008270">
    <property type="term" value="F:zinc ion binding"/>
    <property type="evidence" value="ECO:0007669"/>
    <property type="project" value="UniProtKB-KW"/>
</dbReference>
<keyword evidence="2" id="KW-0479">Metal-binding</keyword>
<feature type="compositionally biased region" description="Basic and acidic residues" evidence="9">
    <location>
        <begin position="306"/>
        <end position="323"/>
    </location>
</feature>
<feature type="domain" description="Zinc finger C2H2 LYAR-type" evidence="10">
    <location>
        <begin position="30"/>
        <end position="57"/>
    </location>
</feature>
<keyword evidence="3" id="KW-0677">Repeat</keyword>
<evidence type="ECO:0000256" key="3">
    <source>
        <dbReference type="ARBA" id="ARBA00022737"/>
    </source>
</evidence>
<feature type="region of interest" description="Disordered" evidence="9">
    <location>
        <begin position="163"/>
        <end position="355"/>
    </location>
</feature>
<name>A0A9P4M2D3_9PEZI</name>
<evidence type="ECO:0000259" key="10">
    <source>
        <dbReference type="Pfam" id="PF08790"/>
    </source>
</evidence>
<dbReference type="GO" id="GO:0000122">
    <property type="term" value="P:negative regulation of transcription by RNA polymerase II"/>
    <property type="evidence" value="ECO:0007669"/>
    <property type="project" value="TreeGrafter"/>
</dbReference>
<proteinExistence type="inferred from homology"/>
<comment type="caution">
    <text evidence="11">The sequence shown here is derived from an EMBL/GenBank/DDBJ whole genome shotgun (WGS) entry which is preliminary data.</text>
</comment>
<evidence type="ECO:0000256" key="6">
    <source>
        <dbReference type="ARBA" id="ARBA00023242"/>
    </source>
</evidence>
<dbReference type="GO" id="GO:0006364">
    <property type="term" value="P:rRNA processing"/>
    <property type="evidence" value="ECO:0007669"/>
    <property type="project" value="TreeGrafter"/>
</dbReference>
<organism evidence="11 12">
    <name type="scientific">Saccharata proteae CBS 121410</name>
    <dbReference type="NCBI Taxonomy" id="1314787"/>
    <lineage>
        <taxon>Eukaryota</taxon>
        <taxon>Fungi</taxon>
        <taxon>Dikarya</taxon>
        <taxon>Ascomycota</taxon>
        <taxon>Pezizomycotina</taxon>
        <taxon>Dothideomycetes</taxon>
        <taxon>Dothideomycetes incertae sedis</taxon>
        <taxon>Botryosphaeriales</taxon>
        <taxon>Saccharataceae</taxon>
        <taxon>Saccharata</taxon>
    </lineage>
</organism>
<comment type="similarity">
    <text evidence="7">Belongs to the UPF0743 family.</text>
</comment>